<dbReference type="AlphaFoldDB" id="A0A9P5ADP6"/>
<evidence type="ECO:0000313" key="2">
    <source>
        <dbReference type="EMBL" id="KAF4336484.1"/>
    </source>
</evidence>
<feature type="region of interest" description="Disordered" evidence="1">
    <location>
        <begin position="204"/>
        <end position="227"/>
    </location>
</feature>
<dbReference type="EMBL" id="PVQB02000496">
    <property type="protein sequence ID" value="KAF4336484.1"/>
    <property type="molecule type" value="Genomic_DNA"/>
</dbReference>
<gene>
    <name evidence="2" type="ORF">FBEOM_9692</name>
</gene>
<name>A0A9P5ADP6_9HYPO</name>
<keyword evidence="3" id="KW-1185">Reference proteome</keyword>
<organism evidence="2 3">
    <name type="scientific">Fusarium beomiforme</name>
    <dbReference type="NCBI Taxonomy" id="44412"/>
    <lineage>
        <taxon>Eukaryota</taxon>
        <taxon>Fungi</taxon>
        <taxon>Dikarya</taxon>
        <taxon>Ascomycota</taxon>
        <taxon>Pezizomycotina</taxon>
        <taxon>Sordariomycetes</taxon>
        <taxon>Hypocreomycetidae</taxon>
        <taxon>Hypocreales</taxon>
        <taxon>Nectriaceae</taxon>
        <taxon>Fusarium</taxon>
        <taxon>Fusarium burgessii species complex</taxon>
    </lineage>
</organism>
<sequence>MNSRIRKKATVFNGFEVDVIPSQAIAISGMRRFSTQKDTEVNIKPQKAYFNLFTSYCDDGPGHCNLKDDFSQTHEPNSDATIELGNRIPEAPSRHRGERSFRHCPSRETGEESDVDEVVLGVRSGANPDNANRLVPAIEPAKASEVERDGQQTRDESAREKRYLHLLVDSPNAIPFSPLRPLIEERVFNSPAFFASQGDIAEPRTTWRTDSPLPKKSILDTRPTIQGPSNGVFESEVENATQTTITDAPEPQTPQTAYDAYYRIEQHYLTFPATTLTILRKLALPNSEANRLQMPASQDICSEEAMAVVYALQWFDCWVSR</sequence>
<feature type="compositionally biased region" description="Basic and acidic residues" evidence="1">
    <location>
        <begin position="92"/>
        <end position="110"/>
    </location>
</feature>
<protein>
    <submittedName>
        <fullName evidence="2">Uncharacterized protein</fullName>
    </submittedName>
</protein>
<proteinExistence type="predicted"/>
<reference evidence="2" key="2">
    <citation type="submission" date="2020-02" db="EMBL/GenBank/DDBJ databases">
        <title>Identification and distribution of gene clusters putatively required for synthesis of sphingolipid metabolism inhibitors in phylogenetically diverse species of the filamentous fungus Fusarium.</title>
        <authorList>
            <person name="Kim H.-S."/>
            <person name="Busman M."/>
            <person name="Brown D.W."/>
            <person name="Divon H."/>
            <person name="Uhlig S."/>
            <person name="Proctor R.H."/>
        </authorList>
    </citation>
    <scope>NUCLEOTIDE SEQUENCE</scope>
    <source>
        <strain evidence="2">NRRL 25174</strain>
    </source>
</reference>
<evidence type="ECO:0000313" key="3">
    <source>
        <dbReference type="Proteomes" id="UP000730481"/>
    </source>
</evidence>
<reference evidence="2" key="1">
    <citation type="journal article" date="2017" name="Mycologia">
        <title>Fusarium algeriense, sp. nov., a novel toxigenic crown rot pathogen of durum wheat from Algeria is nested in the Fusarium burgessii species complex.</title>
        <authorList>
            <person name="Laraba I."/>
            <person name="Keddad A."/>
            <person name="Boureghda H."/>
            <person name="Abdallah N."/>
            <person name="Vaughan M.M."/>
            <person name="Proctor R.H."/>
            <person name="Busman M."/>
            <person name="O'Donnell K."/>
        </authorList>
    </citation>
    <scope>NUCLEOTIDE SEQUENCE</scope>
    <source>
        <strain evidence="2">NRRL 25174</strain>
    </source>
</reference>
<accession>A0A9P5ADP6</accession>
<feature type="region of interest" description="Disordered" evidence="1">
    <location>
        <begin position="90"/>
        <end position="114"/>
    </location>
</feature>
<dbReference type="Proteomes" id="UP000730481">
    <property type="component" value="Unassembled WGS sequence"/>
</dbReference>
<comment type="caution">
    <text evidence="2">The sequence shown here is derived from an EMBL/GenBank/DDBJ whole genome shotgun (WGS) entry which is preliminary data.</text>
</comment>
<evidence type="ECO:0000256" key="1">
    <source>
        <dbReference type="SAM" id="MobiDB-lite"/>
    </source>
</evidence>